<sequence length="123" mass="13973">MGRKERIVCVSGKLGKIGESWSEPVVTGFEVWRLPSCPSDSFHPSSIAVHNNEILRKPRGRLFSSSHFGSFARTVSNFTRVVIIRDGNIVPCQFRDDYTVKLCKFWTICSTIYLNLRACSLME</sequence>
<protein>
    <submittedName>
        <fullName evidence="1">Uncharacterized protein</fullName>
    </submittedName>
</protein>
<reference evidence="1" key="1">
    <citation type="submission" date="2021-06" db="EMBL/GenBank/DDBJ databases">
        <authorList>
            <person name="Hodson N. C."/>
            <person name="Mongue J. A."/>
            <person name="Jaron S. K."/>
        </authorList>
    </citation>
    <scope>NUCLEOTIDE SEQUENCE</scope>
</reference>
<accession>A0A8J2NS17</accession>
<keyword evidence="2" id="KW-1185">Reference proteome</keyword>
<dbReference type="EMBL" id="CAJVCH010037970">
    <property type="protein sequence ID" value="CAG7716357.1"/>
    <property type="molecule type" value="Genomic_DNA"/>
</dbReference>
<evidence type="ECO:0000313" key="1">
    <source>
        <dbReference type="EMBL" id="CAG7716357.1"/>
    </source>
</evidence>
<dbReference type="AlphaFoldDB" id="A0A8J2NS17"/>
<evidence type="ECO:0000313" key="2">
    <source>
        <dbReference type="Proteomes" id="UP000708208"/>
    </source>
</evidence>
<comment type="caution">
    <text evidence="1">The sequence shown here is derived from an EMBL/GenBank/DDBJ whole genome shotgun (WGS) entry which is preliminary data.</text>
</comment>
<dbReference type="Proteomes" id="UP000708208">
    <property type="component" value="Unassembled WGS sequence"/>
</dbReference>
<gene>
    <name evidence="1" type="ORF">AFUS01_LOCUS5871</name>
</gene>
<proteinExistence type="predicted"/>
<name>A0A8J2NS17_9HEXA</name>
<organism evidence="1 2">
    <name type="scientific">Allacma fusca</name>
    <dbReference type="NCBI Taxonomy" id="39272"/>
    <lineage>
        <taxon>Eukaryota</taxon>
        <taxon>Metazoa</taxon>
        <taxon>Ecdysozoa</taxon>
        <taxon>Arthropoda</taxon>
        <taxon>Hexapoda</taxon>
        <taxon>Collembola</taxon>
        <taxon>Symphypleona</taxon>
        <taxon>Sminthuridae</taxon>
        <taxon>Allacma</taxon>
    </lineage>
</organism>